<name>A0A5J6MYX0_9PROT</name>
<sequence length="307" mass="34105">MDDEVYSSQLISREALRSLSRRSDGPGLLHLGLHLALILALLALAISLRGSLWQIPALWAEGVALVFLFAPLHETIHRTAFRQRWLNEAVAWLCGAVLMLPPEYFRCFHFAHHRHTQDPARDPELASPKPRTLPGWLWYLSGLPYWIAELKVTLRQALGRADEAFIPARSKPRVVAEARILWTVYLALAVGSVAFRSEALLLYGVAPLLLGQPALRAYLMAEHTGCAFGPDMLANSRTTRTNALVRFLAWNMPYHAEHHGWPAVPFHALPALHRLAAQGLRCRGDGYAAVVRNILSSPDQAPPPVAA</sequence>
<gene>
    <name evidence="3" type="ORF">FRZ61_24430</name>
</gene>
<keyword evidence="1" id="KW-1133">Transmembrane helix</keyword>
<feature type="transmembrane region" description="Helical" evidence="1">
    <location>
        <begin position="27"/>
        <end position="46"/>
    </location>
</feature>
<dbReference type="PANTHER" id="PTHR12879">
    <property type="entry name" value="SPHINGOLIPID DELTA 4 DESATURASE/C-4 HYDROXYLASE PROTEIN DES2"/>
    <property type="match status" value="1"/>
</dbReference>
<dbReference type="EMBL" id="CP042582">
    <property type="protein sequence ID" value="QEX22511.1"/>
    <property type="molecule type" value="Genomic_DNA"/>
</dbReference>
<dbReference type="Pfam" id="PF00487">
    <property type="entry name" value="FA_desaturase"/>
    <property type="match status" value="1"/>
</dbReference>
<protein>
    <submittedName>
        <fullName evidence="3">Fatty acid desaturase</fullName>
    </submittedName>
</protein>
<keyword evidence="4" id="KW-1185">Reference proteome</keyword>
<dbReference type="GO" id="GO:0046513">
    <property type="term" value="P:ceramide biosynthetic process"/>
    <property type="evidence" value="ECO:0007669"/>
    <property type="project" value="TreeGrafter"/>
</dbReference>
<dbReference type="RefSeq" id="WP_151117990.1">
    <property type="nucleotide sequence ID" value="NZ_CP042582.1"/>
</dbReference>
<dbReference type="OrthoDB" id="9792534at2"/>
<evidence type="ECO:0000313" key="3">
    <source>
        <dbReference type="EMBL" id="QEX22511.1"/>
    </source>
</evidence>
<dbReference type="InterPro" id="IPR005804">
    <property type="entry name" value="FA_desaturase_dom"/>
</dbReference>
<accession>A0A5J6MYX0</accession>
<dbReference type="AlphaFoldDB" id="A0A5J6MYX0"/>
<dbReference type="GO" id="GO:0042284">
    <property type="term" value="F:sphingolipid delta-4 desaturase activity"/>
    <property type="evidence" value="ECO:0007669"/>
    <property type="project" value="TreeGrafter"/>
</dbReference>
<keyword evidence="1" id="KW-0472">Membrane</keyword>
<reference evidence="3 4" key="1">
    <citation type="submission" date="2019-08" db="EMBL/GenBank/DDBJ databases">
        <title>Hyperibacter terrae gen. nov., sp. nov. and Hyperibacter viscosus sp. nov., two new members in the family Rhodospirillaceae isolated from the rhizosphere of Hypericum perforatum.</title>
        <authorList>
            <person name="Noviana Z."/>
        </authorList>
    </citation>
    <scope>NUCLEOTIDE SEQUENCE [LARGE SCALE GENOMIC DNA]</scope>
    <source>
        <strain evidence="3 4">R5959</strain>
    </source>
</reference>
<feature type="transmembrane region" description="Helical" evidence="1">
    <location>
        <begin position="52"/>
        <end position="73"/>
    </location>
</feature>
<proteinExistence type="predicted"/>
<evidence type="ECO:0000256" key="1">
    <source>
        <dbReference type="SAM" id="Phobius"/>
    </source>
</evidence>
<organism evidence="3 4">
    <name type="scientific">Hypericibacter adhaerens</name>
    <dbReference type="NCBI Taxonomy" id="2602016"/>
    <lineage>
        <taxon>Bacteria</taxon>
        <taxon>Pseudomonadati</taxon>
        <taxon>Pseudomonadota</taxon>
        <taxon>Alphaproteobacteria</taxon>
        <taxon>Rhodospirillales</taxon>
        <taxon>Dongiaceae</taxon>
        <taxon>Hypericibacter</taxon>
    </lineage>
</organism>
<feature type="domain" description="Fatty acid desaturase" evidence="2">
    <location>
        <begin position="63"/>
        <end position="280"/>
    </location>
</feature>
<dbReference type="GO" id="GO:0016020">
    <property type="term" value="C:membrane"/>
    <property type="evidence" value="ECO:0007669"/>
    <property type="project" value="GOC"/>
</dbReference>
<evidence type="ECO:0000259" key="2">
    <source>
        <dbReference type="Pfam" id="PF00487"/>
    </source>
</evidence>
<dbReference type="Proteomes" id="UP000325797">
    <property type="component" value="Chromosome"/>
</dbReference>
<keyword evidence="1" id="KW-0812">Transmembrane</keyword>
<dbReference type="PANTHER" id="PTHR12879:SF8">
    <property type="entry name" value="SPHINGOLIPID DELTA(4)-DESATURASE DES1"/>
    <property type="match status" value="1"/>
</dbReference>
<dbReference type="KEGG" id="hadh:FRZ61_24430"/>
<evidence type="ECO:0000313" key="4">
    <source>
        <dbReference type="Proteomes" id="UP000325797"/>
    </source>
</evidence>